<reference evidence="2" key="1">
    <citation type="submission" date="2016-10" db="EMBL/GenBank/DDBJ databases">
        <authorList>
            <person name="Varghese N."/>
            <person name="Submissions S."/>
        </authorList>
    </citation>
    <scope>NUCLEOTIDE SEQUENCE [LARGE SCALE GENOMIC DNA]</scope>
    <source>
        <strain evidence="2">DSM 44232</strain>
    </source>
</reference>
<sequence>MSSNGAADPKAVTLTALAHLRLATGDPLRAIDSANSALMIHQPANNVLYTVKTQLTLAKAYLAITRFTE</sequence>
<dbReference type="AlphaFoldDB" id="A0A1I6FGP4"/>
<name>A0A1I6FGP4_9PSEU</name>
<accession>A0A1I6FGP4</accession>
<evidence type="ECO:0000313" key="2">
    <source>
        <dbReference type="Proteomes" id="UP000198583"/>
    </source>
</evidence>
<proteinExistence type="predicted"/>
<dbReference type="EMBL" id="FOYL01000017">
    <property type="protein sequence ID" value="SFR29095.1"/>
    <property type="molecule type" value="Genomic_DNA"/>
</dbReference>
<keyword evidence="2" id="KW-1185">Reference proteome</keyword>
<evidence type="ECO:0000313" key="1">
    <source>
        <dbReference type="EMBL" id="SFR29095.1"/>
    </source>
</evidence>
<evidence type="ECO:0008006" key="3">
    <source>
        <dbReference type="Google" id="ProtNLM"/>
    </source>
</evidence>
<protein>
    <recommendedName>
        <fullName evidence="3">Tetratricopeptide repeat-containing protein</fullName>
    </recommendedName>
</protein>
<dbReference type="Proteomes" id="UP000198583">
    <property type="component" value="Unassembled WGS sequence"/>
</dbReference>
<organism evidence="1 2">
    <name type="scientific">Lentzea waywayandensis</name>
    <dbReference type="NCBI Taxonomy" id="84724"/>
    <lineage>
        <taxon>Bacteria</taxon>
        <taxon>Bacillati</taxon>
        <taxon>Actinomycetota</taxon>
        <taxon>Actinomycetes</taxon>
        <taxon>Pseudonocardiales</taxon>
        <taxon>Pseudonocardiaceae</taxon>
        <taxon>Lentzea</taxon>
    </lineage>
</organism>
<gene>
    <name evidence="1" type="ORF">SAMN04488564_11719</name>
</gene>